<protein>
    <submittedName>
        <fullName evidence="5">IclR family transcriptional regulator</fullName>
    </submittedName>
</protein>
<dbReference type="GO" id="GO:0003700">
    <property type="term" value="F:DNA-binding transcription factor activity"/>
    <property type="evidence" value="ECO:0007669"/>
    <property type="project" value="TreeGrafter"/>
</dbReference>
<keyword evidence="2" id="KW-0238">DNA-binding</keyword>
<dbReference type="Pfam" id="PF01614">
    <property type="entry name" value="IclR_C"/>
    <property type="match status" value="1"/>
</dbReference>
<dbReference type="SUPFAM" id="SSF46785">
    <property type="entry name" value="Winged helix' DNA-binding domain"/>
    <property type="match status" value="1"/>
</dbReference>
<gene>
    <name evidence="5" type="ORF">BJN34_08975</name>
</gene>
<dbReference type="Proteomes" id="UP000189627">
    <property type="component" value="Chromosome 1"/>
</dbReference>
<keyword evidence="1" id="KW-0805">Transcription regulation</keyword>
<dbReference type="InterPro" id="IPR050707">
    <property type="entry name" value="HTH_MetabolicPath_Reg"/>
</dbReference>
<feature type="domain" description="IclR-ED" evidence="4">
    <location>
        <begin position="68"/>
        <end position="246"/>
    </location>
</feature>
<reference evidence="6" key="1">
    <citation type="submission" date="2017-02" db="EMBL/GenBank/DDBJ databases">
        <title>Complete genome sequence of Cupriavidus necator strain NH9, a 3-chlorobenzoate degrader.</title>
        <authorList>
            <person name="Moriuchi R."/>
            <person name="Dohra H."/>
            <person name="Ogawa N."/>
        </authorList>
    </citation>
    <scope>NUCLEOTIDE SEQUENCE [LARGE SCALE GENOMIC DNA]</scope>
    <source>
        <strain evidence="6">NH9</strain>
    </source>
</reference>
<dbReference type="KEGG" id="cuh:BJN34_08975"/>
<dbReference type="InterPro" id="IPR036388">
    <property type="entry name" value="WH-like_DNA-bd_sf"/>
</dbReference>
<accession>A0A1U9UMW7</accession>
<dbReference type="SUPFAM" id="SSF55781">
    <property type="entry name" value="GAF domain-like"/>
    <property type="match status" value="1"/>
</dbReference>
<proteinExistence type="predicted"/>
<dbReference type="Pfam" id="PF09339">
    <property type="entry name" value="HTH_IclR"/>
    <property type="match status" value="1"/>
</dbReference>
<evidence type="ECO:0000256" key="2">
    <source>
        <dbReference type="ARBA" id="ARBA00023125"/>
    </source>
</evidence>
<dbReference type="GO" id="GO:0045892">
    <property type="term" value="P:negative regulation of DNA-templated transcription"/>
    <property type="evidence" value="ECO:0007669"/>
    <property type="project" value="TreeGrafter"/>
</dbReference>
<dbReference type="Gene3D" id="3.30.450.40">
    <property type="match status" value="1"/>
</dbReference>
<dbReference type="AlphaFoldDB" id="A0A1U9UMW7"/>
<dbReference type="PROSITE" id="PS51078">
    <property type="entry name" value="ICLR_ED"/>
    <property type="match status" value="1"/>
</dbReference>
<dbReference type="EMBL" id="CP017757">
    <property type="protein sequence ID" value="AQV94022.1"/>
    <property type="molecule type" value="Genomic_DNA"/>
</dbReference>
<sequence>MPALSPTTNRTMAVFEIFAREKRALSNSDMARLLSVADSSCTDLLHTLHVLGYLIRTPRTRRFYPSGRLYETARQIAENDPLTSVAQEAVDQLLEKTNESAYFGVLQSTTVKIVAAQQSRHPLRYIIDVGSRIPLHASSLGKAMLGLLPTDELPATVEKLSMEQYTPDTVVDVKRLLEEVERSRALGWYEGRSEAAEGVSGLAVSGWLSGLPVGISLGGPIDRIDRNRDKYLEALHEVRNSLLSDN</sequence>
<dbReference type="InterPro" id="IPR036390">
    <property type="entry name" value="WH_DNA-bd_sf"/>
</dbReference>
<organism evidence="5 6">
    <name type="scientific">Cupriavidus necator</name>
    <name type="common">Alcaligenes eutrophus</name>
    <name type="synonym">Ralstonia eutropha</name>
    <dbReference type="NCBI Taxonomy" id="106590"/>
    <lineage>
        <taxon>Bacteria</taxon>
        <taxon>Pseudomonadati</taxon>
        <taxon>Pseudomonadota</taxon>
        <taxon>Betaproteobacteria</taxon>
        <taxon>Burkholderiales</taxon>
        <taxon>Burkholderiaceae</taxon>
        <taxon>Cupriavidus</taxon>
    </lineage>
</organism>
<dbReference type="PANTHER" id="PTHR30136:SF35">
    <property type="entry name" value="HTH-TYPE TRANSCRIPTIONAL REGULATOR RV1719"/>
    <property type="match status" value="1"/>
</dbReference>
<dbReference type="Gene3D" id="1.10.10.10">
    <property type="entry name" value="Winged helix-like DNA-binding domain superfamily/Winged helix DNA-binding domain"/>
    <property type="match status" value="1"/>
</dbReference>
<dbReference type="RefSeq" id="WP_078196311.1">
    <property type="nucleotide sequence ID" value="NZ_CP017757.2"/>
</dbReference>
<dbReference type="PANTHER" id="PTHR30136">
    <property type="entry name" value="HELIX-TURN-HELIX TRANSCRIPTIONAL REGULATOR, ICLR FAMILY"/>
    <property type="match status" value="1"/>
</dbReference>
<dbReference type="InterPro" id="IPR014757">
    <property type="entry name" value="Tscrpt_reg_IclR_C"/>
</dbReference>
<dbReference type="InterPro" id="IPR029016">
    <property type="entry name" value="GAF-like_dom_sf"/>
</dbReference>
<keyword evidence="3" id="KW-0804">Transcription</keyword>
<evidence type="ECO:0000313" key="5">
    <source>
        <dbReference type="EMBL" id="AQV94022.1"/>
    </source>
</evidence>
<evidence type="ECO:0000313" key="6">
    <source>
        <dbReference type="Proteomes" id="UP000189627"/>
    </source>
</evidence>
<name>A0A1U9UMW7_CUPNE</name>
<dbReference type="GO" id="GO:0003677">
    <property type="term" value="F:DNA binding"/>
    <property type="evidence" value="ECO:0007669"/>
    <property type="project" value="UniProtKB-KW"/>
</dbReference>
<evidence type="ECO:0000259" key="4">
    <source>
        <dbReference type="PROSITE" id="PS51078"/>
    </source>
</evidence>
<dbReference type="InterPro" id="IPR005471">
    <property type="entry name" value="Tscrpt_reg_IclR_N"/>
</dbReference>
<evidence type="ECO:0000256" key="1">
    <source>
        <dbReference type="ARBA" id="ARBA00023015"/>
    </source>
</evidence>
<evidence type="ECO:0000256" key="3">
    <source>
        <dbReference type="ARBA" id="ARBA00023163"/>
    </source>
</evidence>